<protein>
    <submittedName>
        <fullName evidence="11">ABC transporter permease subunit</fullName>
    </submittedName>
</protein>
<evidence type="ECO:0000256" key="2">
    <source>
        <dbReference type="ARBA" id="ARBA00022448"/>
    </source>
</evidence>
<keyword evidence="3" id="KW-1003">Cell membrane</keyword>
<evidence type="ECO:0000256" key="5">
    <source>
        <dbReference type="ARBA" id="ARBA00022692"/>
    </source>
</evidence>
<feature type="transmembrane region" description="Helical" evidence="9">
    <location>
        <begin position="12"/>
        <end position="32"/>
    </location>
</feature>
<dbReference type="InterPro" id="IPR035906">
    <property type="entry name" value="MetI-like_sf"/>
</dbReference>
<feature type="domain" description="ABC transmembrane type-1" evidence="10">
    <location>
        <begin position="98"/>
        <end position="330"/>
    </location>
</feature>
<evidence type="ECO:0000256" key="1">
    <source>
        <dbReference type="ARBA" id="ARBA00004429"/>
    </source>
</evidence>
<evidence type="ECO:0000313" key="11">
    <source>
        <dbReference type="EMBL" id="GAA0365158.1"/>
    </source>
</evidence>
<evidence type="ECO:0000256" key="8">
    <source>
        <dbReference type="ARBA" id="ARBA00024202"/>
    </source>
</evidence>
<sequence>MKMLIYLGRRLNLLLITLLILCIASYILAFLFPGDPLTNLSGNPSPSDDQAQQLRLMYALDEGALAGFWQYLKLTLVGEWGLSLSSQNPIFDDICQFLPASIELSLYAMFVSLLVGIPLGIIAGLNHRRISDMGILSVSLVGFSLPVFWLALLLILIFALQWGGLPMSGRVSLLYDIPHQTGFILLDIIMSNVANKQQVLLDALNHLILPTLSLSIVTSSLVIRLTRRSVINVMASDYIKAAFAKGLSRPQVFWRHGMKNALLPIMPQLAMQFTVLLTNAMIVEVIFSWPGIGEWLIQAIYQRDFPAIRGGMLAVSALVVIVTISVDLLIRMIYPLSKKQIHAQV</sequence>
<evidence type="ECO:0000256" key="9">
    <source>
        <dbReference type="RuleBase" id="RU363032"/>
    </source>
</evidence>
<keyword evidence="4" id="KW-0997">Cell inner membrane</keyword>
<comment type="caution">
    <text evidence="11">The sequence shown here is derived from an EMBL/GenBank/DDBJ whole genome shotgun (WGS) entry which is preliminary data.</text>
</comment>
<evidence type="ECO:0000256" key="6">
    <source>
        <dbReference type="ARBA" id="ARBA00022989"/>
    </source>
</evidence>
<evidence type="ECO:0000256" key="3">
    <source>
        <dbReference type="ARBA" id="ARBA00022475"/>
    </source>
</evidence>
<dbReference type="PANTHER" id="PTHR43163">
    <property type="entry name" value="DIPEPTIDE TRANSPORT SYSTEM PERMEASE PROTEIN DPPB-RELATED"/>
    <property type="match status" value="1"/>
</dbReference>
<keyword evidence="5 9" id="KW-0812">Transmembrane</keyword>
<keyword evidence="7 9" id="KW-0472">Membrane</keyword>
<gene>
    <name evidence="11" type="ORF">GCM10009092_31900</name>
</gene>
<evidence type="ECO:0000256" key="4">
    <source>
        <dbReference type="ARBA" id="ARBA00022519"/>
    </source>
</evidence>
<keyword evidence="6 9" id="KW-1133">Transmembrane helix</keyword>
<feature type="transmembrane region" description="Helical" evidence="9">
    <location>
        <begin position="207"/>
        <end position="226"/>
    </location>
</feature>
<dbReference type="Gene3D" id="1.10.3720.10">
    <property type="entry name" value="MetI-like"/>
    <property type="match status" value="1"/>
</dbReference>
<comment type="subcellular location">
    <subcellularLocation>
        <location evidence="1">Cell inner membrane</location>
        <topology evidence="1">Multi-pass membrane protein</topology>
    </subcellularLocation>
    <subcellularLocation>
        <location evidence="9">Cell membrane</location>
        <topology evidence="9">Multi-pass membrane protein</topology>
    </subcellularLocation>
</comment>
<organism evidence="11 12">
    <name type="scientific">Bowmanella denitrificans</name>
    <dbReference type="NCBI Taxonomy" id="366582"/>
    <lineage>
        <taxon>Bacteria</taxon>
        <taxon>Pseudomonadati</taxon>
        <taxon>Pseudomonadota</taxon>
        <taxon>Gammaproteobacteria</taxon>
        <taxon>Alteromonadales</taxon>
        <taxon>Alteromonadaceae</taxon>
        <taxon>Bowmanella</taxon>
    </lineage>
</organism>
<evidence type="ECO:0000313" key="12">
    <source>
        <dbReference type="Proteomes" id="UP001501757"/>
    </source>
</evidence>
<feature type="transmembrane region" description="Helical" evidence="9">
    <location>
        <begin position="138"/>
        <end position="160"/>
    </location>
</feature>
<evidence type="ECO:0000256" key="7">
    <source>
        <dbReference type="ARBA" id="ARBA00023136"/>
    </source>
</evidence>
<dbReference type="SUPFAM" id="SSF161098">
    <property type="entry name" value="MetI-like"/>
    <property type="match status" value="1"/>
</dbReference>
<dbReference type="PROSITE" id="PS50928">
    <property type="entry name" value="ABC_TM1"/>
    <property type="match status" value="1"/>
</dbReference>
<reference evidence="11 12" key="1">
    <citation type="journal article" date="2019" name="Int. J. Syst. Evol. Microbiol.">
        <title>The Global Catalogue of Microorganisms (GCM) 10K type strain sequencing project: providing services to taxonomists for standard genome sequencing and annotation.</title>
        <authorList>
            <consortium name="The Broad Institute Genomics Platform"/>
            <consortium name="The Broad Institute Genome Sequencing Center for Infectious Disease"/>
            <person name="Wu L."/>
            <person name="Ma J."/>
        </authorList>
    </citation>
    <scope>NUCLEOTIDE SEQUENCE [LARGE SCALE GENOMIC DNA]</scope>
    <source>
        <strain evidence="11 12">JCM 13378</strain>
    </source>
</reference>
<feature type="transmembrane region" description="Helical" evidence="9">
    <location>
        <begin position="106"/>
        <end position="126"/>
    </location>
</feature>
<evidence type="ECO:0000259" key="10">
    <source>
        <dbReference type="PROSITE" id="PS50928"/>
    </source>
</evidence>
<comment type="similarity">
    <text evidence="8">Belongs to the binding-protein-dependent transport system permease family. OppBC subfamily.</text>
</comment>
<name>A0ABN0XIZ8_9ALTE</name>
<dbReference type="CDD" id="cd06261">
    <property type="entry name" value="TM_PBP2"/>
    <property type="match status" value="1"/>
</dbReference>
<dbReference type="InterPro" id="IPR000515">
    <property type="entry name" value="MetI-like"/>
</dbReference>
<feature type="transmembrane region" description="Helical" evidence="9">
    <location>
        <begin position="269"/>
        <end position="292"/>
    </location>
</feature>
<dbReference type="Proteomes" id="UP001501757">
    <property type="component" value="Unassembled WGS sequence"/>
</dbReference>
<dbReference type="EMBL" id="BAAAEI010000020">
    <property type="protein sequence ID" value="GAA0365158.1"/>
    <property type="molecule type" value="Genomic_DNA"/>
</dbReference>
<dbReference type="Pfam" id="PF00528">
    <property type="entry name" value="BPD_transp_1"/>
    <property type="match status" value="1"/>
</dbReference>
<proteinExistence type="inferred from homology"/>
<keyword evidence="12" id="KW-1185">Reference proteome</keyword>
<accession>A0ABN0XIZ8</accession>
<dbReference type="PANTHER" id="PTHR43163:SF4">
    <property type="entry name" value="PUTRESCINE EXPORT SYSTEM PERMEASE PROTEIN SAPB"/>
    <property type="match status" value="1"/>
</dbReference>
<keyword evidence="2 9" id="KW-0813">Transport</keyword>
<feature type="transmembrane region" description="Helical" evidence="9">
    <location>
        <begin position="312"/>
        <end position="330"/>
    </location>
</feature>